<dbReference type="GO" id="GO:0005874">
    <property type="term" value="C:microtubule"/>
    <property type="evidence" value="ECO:0007669"/>
    <property type="project" value="TreeGrafter"/>
</dbReference>
<dbReference type="GO" id="GO:0005525">
    <property type="term" value="F:GTP binding"/>
    <property type="evidence" value="ECO:0007669"/>
    <property type="project" value="InterPro"/>
</dbReference>
<evidence type="ECO:0000256" key="1">
    <source>
        <dbReference type="ARBA" id="ARBA00022741"/>
    </source>
</evidence>
<evidence type="ECO:0008006" key="8">
    <source>
        <dbReference type="Google" id="ProtNLM"/>
    </source>
</evidence>
<dbReference type="PANTHER" id="PTHR11566">
    <property type="entry name" value="DYNAMIN"/>
    <property type="match status" value="1"/>
</dbReference>
<dbReference type="FunFam" id="3.40.50.300:FF:001425">
    <property type="entry name" value="Dynamin GTPase, putative"/>
    <property type="match status" value="1"/>
</dbReference>
<feature type="region of interest" description="Disordered" evidence="3">
    <location>
        <begin position="1"/>
        <end position="26"/>
    </location>
</feature>
<dbReference type="GO" id="GO:0016020">
    <property type="term" value="C:membrane"/>
    <property type="evidence" value="ECO:0007669"/>
    <property type="project" value="TreeGrafter"/>
</dbReference>
<dbReference type="PANTHER" id="PTHR11566:SF21">
    <property type="entry name" value="DYNAMIN RELATED PROTEIN 1, ISOFORM A"/>
    <property type="match status" value="1"/>
</dbReference>
<dbReference type="GO" id="GO:0048312">
    <property type="term" value="P:intracellular distribution of mitochondria"/>
    <property type="evidence" value="ECO:0007669"/>
    <property type="project" value="TreeGrafter"/>
</dbReference>
<dbReference type="InterPro" id="IPR001401">
    <property type="entry name" value="Dynamin_GTPase"/>
</dbReference>
<feature type="compositionally biased region" description="Polar residues" evidence="3">
    <location>
        <begin position="8"/>
        <end position="19"/>
    </location>
</feature>
<dbReference type="STRING" id="1182545.A0A072P595"/>
<proteinExistence type="predicted"/>
<dbReference type="InterPro" id="IPR045063">
    <property type="entry name" value="Dynamin_N"/>
</dbReference>
<dbReference type="PROSITE" id="PS51388">
    <property type="entry name" value="GED"/>
    <property type="match status" value="1"/>
</dbReference>
<dbReference type="InterPro" id="IPR022812">
    <property type="entry name" value="Dynamin"/>
</dbReference>
<dbReference type="InterPro" id="IPR020850">
    <property type="entry name" value="GED_dom"/>
</dbReference>
<evidence type="ECO:0000313" key="7">
    <source>
        <dbReference type="Proteomes" id="UP000027920"/>
    </source>
</evidence>
<dbReference type="GO" id="GO:0003924">
    <property type="term" value="F:GTPase activity"/>
    <property type="evidence" value="ECO:0007669"/>
    <property type="project" value="InterPro"/>
</dbReference>
<dbReference type="HOGENOM" id="CLU_008964_7_3_1"/>
<dbReference type="OrthoDB" id="415706at2759"/>
<dbReference type="PRINTS" id="PR00195">
    <property type="entry name" value="DYNAMIN"/>
</dbReference>
<dbReference type="GO" id="GO:0006897">
    <property type="term" value="P:endocytosis"/>
    <property type="evidence" value="ECO:0007669"/>
    <property type="project" value="TreeGrafter"/>
</dbReference>
<dbReference type="EMBL" id="AMGV01000010">
    <property type="protein sequence ID" value="KEF54458.1"/>
    <property type="molecule type" value="Genomic_DNA"/>
</dbReference>
<accession>A0A072P595</accession>
<feature type="domain" description="Dynamin-type G" evidence="5">
    <location>
        <begin position="54"/>
        <end position="339"/>
    </location>
</feature>
<dbReference type="GO" id="GO:0016559">
    <property type="term" value="P:peroxisome fission"/>
    <property type="evidence" value="ECO:0007669"/>
    <property type="project" value="TreeGrafter"/>
</dbReference>
<dbReference type="Pfam" id="PF00350">
    <property type="entry name" value="Dynamin_N"/>
    <property type="match status" value="1"/>
</dbReference>
<comment type="caution">
    <text evidence="6">The sequence shown here is derived from an EMBL/GenBank/DDBJ whole genome shotgun (WGS) entry which is preliminary data.</text>
</comment>
<feature type="domain" description="GED" evidence="4">
    <location>
        <begin position="631"/>
        <end position="722"/>
    </location>
</feature>
<dbReference type="Proteomes" id="UP000027920">
    <property type="component" value="Unassembled WGS sequence"/>
</dbReference>
<dbReference type="GO" id="GO:0008017">
    <property type="term" value="F:microtubule binding"/>
    <property type="evidence" value="ECO:0007669"/>
    <property type="project" value="TreeGrafter"/>
</dbReference>
<evidence type="ECO:0000259" key="4">
    <source>
        <dbReference type="PROSITE" id="PS51388"/>
    </source>
</evidence>
<dbReference type="GO" id="GO:0005739">
    <property type="term" value="C:mitochondrion"/>
    <property type="evidence" value="ECO:0007669"/>
    <property type="project" value="TreeGrafter"/>
</dbReference>
<dbReference type="GeneID" id="25284533"/>
<protein>
    <recommendedName>
        <fullName evidence="8">Dynamin GTPase</fullName>
    </recommendedName>
</protein>
<evidence type="ECO:0000313" key="6">
    <source>
        <dbReference type="EMBL" id="KEF54458.1"/>
    </source>
</evidence>
<dbReference type="InterPro" id="IPR000375">
    <property type="entry name" value="Dynamin_stalk"/>
</dbReference>
<evidence type="ECO:0000259" key="5">
    <source>
        <dbReference type="PROSITE" id="PS51718"/>
    </source>
</evidence>
<dbReference type="RefSeq" id="XP_013257048.1">
    <property type="nucleotide sequence ID" value="XM_013401594.1"/>
</dbReference>
<dbReference type="CDD" id="cd08771">
    <property type="entry name" value="DLP_1"/>
    <property type="match status" value="1"/>
</dbReference>
<dbReference type="SUPFAM" id="SSF52540">
    <property type="entry name" value="P-loop containing nucleoside triphosphate hydrolases"/>
    <property type="match status" value="1"/>
</dbReference>
<dbReference type="InterPro" id="IPR030381">
    <property type="entry name" value="G_DYNAMIN_dom"/>
</dbReference>
<evidence type="ECO:0000256" key="2">
    <source>
        <dbReference type="ARBA" id="ARBA00023134"/>
    </source>
</evidence>
<keyword evidence="1" id="KW-0547">Nucleotide-binding</keyword>
<keyword evidence="2" id="KW-0342">GTP-binding</keyword>
<name>A0A072P595_9EURO</name>
<dbReference type="Pfam" id="PF01031">
    <property type="entry name" value="Dynamin_M"/>
    <property type="match status" value="1"/>
</dbReference>
<organism evidence="6 7">
    <name type="scientific">Exophiala aquamarina CBS 119918</name>
    <dbReference type="NCBI Taxonomy" id="1182545"/>
    <lineage>
        <taxon>Eukaryota</taxon>
        <taxon>Fungi</taxon>
        <taxon>Dikarya</taxon>
        <taxon>Ascomycota</taxon>
        <taxon>Pezizomycotina</taxon>
        <taxon>Eurotiomycetes</taxon>
        <taxon>Chaetothyriomycetidae</taxon>
        <taxon>Chaetothyriales</taxon>
        <taxon>Herpotrichiellaceae</taxon>
        <taxon>Exophiala</taxon>
    </lineage>
</organism>
<gene>
    <name evidence="6" type="ORF">A1O9_09625</name>
</gene>
<dbReference type="AlphaFoldDB" id="A0A072P595"/>
<sequence>MPAAISPFSATSMQKSPSSDETELSQPEVLLQTPQQDELIDVVDALRSQGITHYIDLPQLIVCGDQSSGKSSVLEAISGGLRFPTKDSLCTRFAIELVLRRSPTSLVNITIIPDEERPMAEKEALARFQPPTTSMGAFPEIIDAAAKEMGIDGNQKSFSKDVLRVELYGPKQPHLTLVDLPGIYHAESKNQSRQGKQITHLLVQSYMKKKRSIILAVVSAMNDYNLQVVTEYAQSADPGGDRTLGIITKPDTLHSGSSTLNRFQSLVIDQGTFFKLGWHVLRNRDFKTRNHTTEERDEAEEIFFQTDDWKQISKDRLGVHSLRKRLGDVLFAHILQEFPQLLRDVQNGITKCEKRLKDLGASRDTLEAQRNYLFQASQTFTTLMQASVDGTYHAAFFGTSNTEEGYKKRLRAVVQNTLKAFAQEMHLRGHAVTIVDQLPEKVEPRNTVPTPVAREEFLKFVEHRMSVNRGRELPGTFNPDIIGDLFRDQAQPWKGIMKYAREQLLESTETTIDLILKHVADATTAKAIQLYLIQPKMNTVSNSLAEKVDEVLRPHLHGTPLTFNKDLIEHIQRKRREEIYKVLAEKLVAFFGKDPEAELDADRIYEGRFNVRALLDTLALKTEVDFDRFACVEATNAMEAYYKVALKTVIDSFGAYAVEASLLGNLETVFNPKEINSLDDETIAKIASESVDTIAERGGLEKQLSILKDSLQTLQTLQREKTRRVPETAPQLVAVDKERSRPIVLDMEDTLARAKRSTSNVSQDSGIALGSA</sequence>
<keyword evidence="7" id="KW-1185">Reference proteome</keyword>
<reference evidence="6 7" key="1">
    <citation type="submission" date="2013-03" db="EMBL/GenBank/DDBJ databases">
        <title>The Genome Sequence of Exophiala aquamarina CBS 119918.</title>
        <authorList>
            <consortium name="The Broad Institute Genomics Platform"/>
            <person name="Cuomo C."/>
            <person name="de Hoog S."/>
            <person name="Gorbushina A."/>
            <person name="Walker B."/>
            <person name="Young S.K."/>
            <person name="Zeng Q."/>
            <person name="Gargeya S."/>
            <person name="Fitzgerald M."/>
            <person name="Haas B."/>
            <person name="Abouelleil A."/>
            <person name="Allen A.W."/>
            <person name="Alvarado L."/>
            <person name="Arachchi H.M."/>
            <person name="Berlin A.M."/>
            <person name="Chapman S.B."/>
            <person name="Gainer-Dewar J."/>
            <person name="Goldberg J."/>
            <person name="Griggs A."/>
            <person name="Gujja S."/>
            <person name="Hansen M."/>
            <person name="Howarth C."/>
            <person name="Imamovic A."/>
            <person name="Ireland A."/>
            <person name="Larimer J."/>
            <person name="McCowan C."/>
            <person name="Murphy C."/>
            <person name="Pearson M."/>
            <person name="Poon T.W."/>
            <person name="Priest M."/>
            <person name="Roberts A."/>
            <person name="Saif S."/>
            <person name="Shea T."/>
            <person name="Sisk P."/>
            <person name="Sykes S."/>
            <person name="Wortman J."/>
            <person name="Nusbaum C."/>
            <person name="Birren B."/>
        </authorList>
    </citation>
    <scope>NUCLEOTIDE SEQUENCE [LARGE SCALE GENOMIC DNA]</scope>
    <source>
        <strain evidence="6 7">CBS 119918</strain>
    </source>
</reference>
<dbReference type="SMART" id="SM00053">
    <property type="entry name" value="DYNc"/>
    <property type="match status" value="1"/>
</dbReference>
<evidence type="ECO:0000256" key="3">
    <source>
        <dbReference type="SAM" id="MobiDB-lite"/>
    </source>
</evidence>
<dbReference type="Gene3D" id="3.40.50.300">
    <property type="entry name" value="P-loop containing nucleotide triphosphate hydrolases"/>
    <property type="match status" value="1"/>
</dbReference>
<dbReference type="GO" id="GO:0000266">
    <property type="term" value="P:mitochondrial fission"/>
    <property type="evidence" value="ECO:0007669"/>
    <property type="project" value="TreeGrafter"/>
</dbReference>
<dbReference type="VEuPathDB" id="FungiDB:A1O9_09625"/>
<dbReference type="PROSITE" id="PS51718">
    <property type="entry name" value="G_DYNAMIN_2"/>
    <property type="match status" value="1"/>
</dbReference>
<dbReference type="InterPro" id="IPR027417">
    <property type="entry name" value="P-loop_NTPase"/>
</dbReference>